<organism evidence="1 2">
    <name type="scientific">Dehalogenimonas etheniformans</name>
    <dbReference type="NCBI Taxonomy" id="1536648"/>
    <lineage>
        <taxon>Bacteria</taxon>
        <taxon>Bacillati</taxon>
        <taxon>Chloroflexota</taxon>
        <taxon>Dehalococcoidia</taxon>
        <taxon>Dehalococcoidales</taxon>
        <taxon>Dehalococcoidaceae</taxon>
        <taxon>Dehalogenimonas</taxon>
    </lineage>
</organism>
<evidence type="ECO:0000313" key="2">
    <source>
        <dbReference type="Proteomes" id="UP000235653"/>
    </source>
</evidence>
<evidence type="ECO:0000313" key="1">
    <source>
        <dbReference type="EMBL" id="PPD58393.1"/>
    </source>
</evidence>
<comment type="caution">
    <text evidence="1">The sequence shown here is derived from an EMBL/GenBank/DDBJ whole genome shotgun (WGS) entry which is preliminary data.</text>
</comment>
<name>A0A2P5P7W0_9CHLR</name>
<dbReference type="Proteomes" id="UP000235653">
    <property type="component" value="Unassembled WGS sequence"/>
</dbReference>
<sequence>MDVFKLAKGLKAKEEANANKSGETQSPPKQIAASTREVAMSEILKNAGRHFVDINGHYEVVVDGDMVTINTIHDESGRVVAKAMFDGSEWGRIVAWVEWAKHDWNTQSEGRS</sequence>
<reference evidence="1 2" key="1">
    <citation type="journal article" date="2017" name="ISME J.">
        <title>Grape pomace compost harbors organohalide-respiring Dehalogenimonas species with novel reductive dehalogenase genes.</title>
        <authorList>
            <person name="Yang Y."/>
            <person name="Higgins S.A."/>
            <person name="Yan J."/>
            <person name="Simsir B."/>
            <person name="Chourey K."/>
            <person name="Iyer R."/>
            <person name="Hettich R.L."/>
            <person name="Baldwin B."/>
            <person name="Ogles D.M."/>
            <person name="Loffler F.E."/>
        </authorList>
    </citation>
    <scope>NUCLEOTIDE SEQUENCE [LARGE SCALE GENOMIC DNA]</scope>
    <source>
        <strain evidence="1 2">GP</strain>
    </source>
</reference>
<keyword evidence="2" id="KW-1185">Reference proteome</keyword>
<proteinExistence type="predicted"/>
<dbReference type="RefSeq" id="WP_102331806.1">
    <property type="nucleotide sequence ID" value="NZ_CP058566.2"/>
</dbReference>
<accession>A0A2P5P7W0</accession>
<dbReference type="EMBL" id="JQAN02000008">
    <property type="protein sequence ID" value="PPD58393.1"/>
    <property type="molecule type" value="Genomic_DNA"/>
</dbReference>
<protein>
    <submittedName>
        <fullName evidence="1">Uncharacterized protein</fullName>
    </submittedName>
</protein>
<dbReference type="AlphaFoldDB" id="A0A2P5P7W0"/>
<gene>
    <name evidence="1" type="ORF">JP09_004620</name>
</gene>